<dbReference type="InterPro" id="IPR015943">
    <property type="entry name" value="WD40/YVTN_repeat-like_dom_sf"/>
</dbReference>
<dbReference type="Gene3D" id="2.130.10.10">
    <property type="entry name" value="YVTN repeat-like/Quinoprotein amine dehydrogenase"/>
    <property type="match status" value="1"/>
</dbReference>
<protein>
    <recommendedName>
        <fullName evidence="5">WD40 repeat-containing protein</fullName>
    </recommendedName>
</protein>
<keyword evidence="1" id="KW-0175">Coiled coil</keyword>
<dbReference type="EMBL" id="CYKH01000613">
    <property type="protein sequence ID" value="CUG06771.1"/>
    <property type="molecule type" value="Genomic_DNA"/>
</dbReference>
<feature type="coiled-coil region" evidence="1">
    <location>
        <begin position="521"/>
        <end position="701"/>
    </location>
</feature>
<dbReference type="InterPro" id="IPR011047">
    <property type="entry name" value="Quinoprotein_ADH-like_sf"/>
</dbReference>
<dbReference type="OrthoDB" id="241555at2759"/>
<organism evidence="3 4">
    <name type="scientific">Bodo saltans</name>
    <name type="common">Flagellated protozoan</name>
    <dbReference type="NCBI Taxonomy" id="75058"/>
    <lineage>
        <taxon>Eukaryota</taxon>
        <taxon>Discoba</taxon>
        <taxon>Euglenozoa</taxon>
        <taxon>Kinetoplastea</taxon>
        <taxon>Metakinetoplastina</taxon>
        <taxon>Eubodonida</taxon>
        <taxon>Bodonidae</taxon>
        <taxon>Bodo</taxon>
    </lineage>
</organism>
<evidence type="ECO:0000313" key="4">
    <source>
        <dbReference type="Proteomes" id="UP000051952"/>
    </source>
</evidence>
<keyword evidence="4" id="KW-1185">Reference proteome</keyword>
<dbReference type="OMA" id="SENAHIC"/>
<name>A0A0S4IY54_BODSA</name>
<accession>A0A0S4IY54</accession>
<evidence type="ECO:0000313" key="3">
    <source>
        <dbReference type="EMBL" id="CUG06771.1"/>
    </source>
</evidence>
<evidence type="ECO:0000256" key="1">
    <source>
        <dbReference type="SAM" id="Coils"/>
    </source>
</evidence>
<evidence type="ECO:0008006" key="5">
    <source>
        <dbReference type="Google" id="ProtNLM"/>
    </source>
</evidence>
<feature type="compositionally biased region" description="Low complexity" evidence="2">
    <location>
        <begin position="382"/>
        <end position="391"/>
    </location>
</feature>
<evidence type="ECO:0000256" key="2">
    <source>
        <dbReference type="SAM" id="MobiDB-lite"/>
    </source>
</evidence>
<dbReference type="Proteomes" id="UP000051952">
    <property type="component" value="Unassembled WGS sequence"/>
</dbReference>
<feature type="region of interest" description="Disordered" evidence="2">
    <location>
        <begin position="379"/>
        <end position="401"/>
    </location>
</feature>
<gene>
    <name evidence="3" type="ORF">BSAL_73405</name>
</gene>
<dbReference type="SUPFAM" id="SSF50998">
    <property type="entry name" value="Quinoprotein alcohol dehydrogenase-like"/>
    <property type="match status" value="1"/>
</dbReference>
<dbReference type="AlphaFoldDB" id="A0A0S4IY54"/>
<dbReference type="VEuPathDB" id="TriTrypDB:BSAL_73405"/>
<sequence>MEKVPLSDGTTATVVPLSQCISCCTVDGHVWVIHSGDRYISVRNPQNGAVVSRVDMLTDDAIALAKVGPRVWVATASGKLLIHGTDGILLGVLQASTIPSVTQFYNLSGSTSSSSHYQSTSSSASSSVVTSGGGKDFHLWDMSQFVVERTFLGRIPGEVITSVSSAHRSHLALLATSSAAIRLWSIDGTVLAEVPEGAVHAICLPRNDDSFVAWVAQTGWITIFSATTTRRTTQLKREKTLPCAVVQQLFSVDARQVGALDAEGLVTIWNTTTLLPVRTFKVAAQLDLVGLNSAAAAGLFCLPTVERRAVTMWCCSNSKALVWEDLQTTDLQPGSQAVEDTPVDLEREEIRFLRRKLKVLESMATMYRQKVGILFREGRDQSSATGSTSSSPYRQPGGGGISEVIQAFNDTDRAFAKALESWDNDNKEQEPIPDTTLQVTTLTAADAMEFTEYWKRKYYQMVEEFSGMRKEHEGLIDMINQEHHQQQHHNHQEGGYHNTVAATGSEQPPQLSLDGKRAMFLTKLIKEKNDLRERNMQLADDVTKLRGLLKNQALGIAGADSSLEAIDFLRQESQDLRRELRDARQQLEQGQEATAEAQRQQKQNQLLKQRVKKLRAELDIAQVQLSEATAVMQRDYHSLLDSIQNMEQRSREHERAARTFDLNRAQLELEITTLKTDLDGKQQLSTTLSKELQQRESVEARTLAHLQEELTLMCQSLDDRDAKVSELIQQNHMLTDQVRDLSTTSTNQRRTLEGKDVEIEALQDRLQTLERVVHDRRTYATAVDELQGRLEMVVEELRHGFTPVQFSANISDLEGRISNLFALESQLRQKDDIIAIRDDEIALLKEHVARVEGQVEQVSAIFSQLPRSVEEVEQLTVEVDEYRRRLGDDAETQEMVQLRLLELKARRQATASAPFAFELSGESH</sequence>
<proteinExistence type="predicted"/>
<reference evidence="4" key="1">
    <citation type="submission" date="2015-09" db="EMBL/GenBank/DDBJ databases">
        <authorList>
            <consortium name="Pathogen Informatics"/>
        </authorList>
    </citation>
    <scope>NUCLEOTIDE SEQUENCE [LARGE SCALE GENOMIC DNA]</scope>
    <source>
        <strain evidence="4">Lake Konstanz</strain>
    </source>
</reference>